<keyword evidence="1" id="KW-1133">Transmembrane helix</keyword>
<reference evidence="4" key="1">
    <citation type="submission" date="2021-01" db="EMBL/GenBank/DDBJ databases">
        <authorList>
            <person name="Corre E."/>
            <person name="Pelletier E."/>
            <person name="Niang G."/>
            <person name="Scheremetjew M."/>
            <person name="Finn R."/>
            <person name="Kale V."/>
            <person name="Holt S."/>
            <person name="Cochrane G."/>
            <person name="Meng A."/>
            <person name="Brown T."/>
            <person name="Cohen L."/>
        </authorList>
    </citation>
    <scope>NUCLEOTIDE SEQUENCE</scope>
    <source>
        <strain evidence="4">CCMP1756</strain>
    </source>
</reference>
<keyword evidence="6" id="KW-1185">Reference proteome</keyword>
<evidence type="ECO:0000256" key="1">
    <source>
        <dbReference type="SAM" id="Phobius"/>
    </source>
</evidence>
<gene>
    <name evidence="4" type="ORF">PCAL00307_LOCUS12755</name>
    <name evidence="5" type="ORF">PECAL_3P02730</name>
</gene>
<evidence type="ECO:0000313" key="4">
    <source>
        <dbReference type="EMBL" id="CAE0697319.1"/>
    </source>
</evidence>
<proteinExistence type="predicted"/>
<feature type="domain" description="EF-hand" evidence="3">
    <location>
        <begin position="66"/>
        <end position="101"/>
    </location>
</feature>
<dbReference type="AlphaFoldDB" id="A0A7S3ZY81"/>
<name>A0A7S3ZY81_9STRA</name>
<dbReference type="InterPro" id="IPR011992">
    <property type="entry name" value="EF-hand-dom_pair"/>
</dbReference>
<dbReference type="GO" id="GO:0005509">
    <property type="term" value="F:calcium ion binding"/>
    <property type="evidence" value="ECO:0007669"/>
    <property type="project" value="InterPro"/>
</dbReference>
<feature type="transmembrane region" description="Helical" evidence="1">
    <location>
        <begin position="341"/>
        <end position="365"/>
    </location>
</feature>
<dbReference type="PROSITE" id="PS50222">
    <property type="entry name" value="EF_HAND_2"/>
    <property type="match status" value="1"/>
</dbReference>
<feature type="transmembrane region" description="Helical" evidence="1">
    <location>
        <begin position="308"/>
        <end position="329"/>
    </location>
</feature>
<keyword evidence="1" id="KW-0472">Membrane</keyword>
<sequence>MRLLAYCCAVAVVAAAANNQNISHYDVLRVPAHATQDEIFAAFDERKAALEQEFIDGDADVWFQQNKDQQIASKFKSYDADANGLLSRDEAAQLVVELGIELDGEEHPVESAGSWRRKTSKNKEAAFSSKGHLLAVLQYNSLRVARIVLGDEDSRREYDAVADQTWYSYVALAFHEGIYLWSFVGICVSTVYVVTYISSRIQPAPTCFRRCATFCGCVLREYEYWTLRRIIPVIVWCGPATRWQAIVQAITPFYRLHDKIKTAPPLVQHSLFTVVVAVLLAWLVPLLMQVLSSPLDTMKTCMRCLGGAVWTIAKIVVSWVVWSYGVFLFNAHPYIAMPGCVLVVVVALYLGYTVVITNVGFPVAIV</sequence>
<dbReference type="InterPro" id="IPR002048">
    <property type="entry name" value="EF_hand_dom"/>
</dbReference>
<keyword evidence="2" id="KW-0732">Signal</keyword>
<keyword evidence="1" id="KW-0812">Transmembrane</keyword>
<dbReference type="Proteomes" id="UP000789595">
    <property type="component" value="Unassembled WGS sequence"/>
</dbReference>
<feature type="transmembrane region" description="Helical" evidence="1">
    <location>
        <begin position="178"/>
        <end position="199"/>
    </location>
</feature>
<feature type="transmembrane region" description="Helical" evidence="1">
    <location>
        <begin position="266"/>
        <end position="288"/>
    </location>
</feature>
<evidence type="ECO:0000313" key="5">
    <source>
        <dbReference type="EMBL" id="CAH0370390.1"/>
    </source>
</evidence>
<evidence type="ECO:0000259" key="3">
    <source>
        <dbReference type="PROSITE" id="PS50222"/>
    </source>
</evidence>
<evidence type="ECO:0000256" key="2">
    <source>
        <dbReference type="SAM" id="SignalP"/>
    </source>
</evidence>
<feature type="chain" id="PRO_5035593934" description="EF-hand domain-containing protein" evidence="2">
    <location>
        <begin position="16"/>
        <end position="366"/>
    </location>
</feature>
<accession>A0A7S3ZY81</accession>
<evidence type="ECO:0000313" key="6">
    <source>
        <dbReference type="Proteomes" id="UP000789595"/>
    </source>
</evidence>
<dbReference type="SUPFAM" id="SSF47473">
    <property type="entry name" value="EF-hand"/>
    <property type="match status" value="1"/>
</dbReference>
<organism evidence="4">
    <name type="scientific">Pelagomonas calceolata</name>
    <dbReference type="NCBI Taxonomy" id="35677"/>
    <lineage>
        <taxon>Eukaryota</taxon>
        <taxon>Sar</taxon>
        <taxon>Stramenopiles</taxon>
        <taxon>Ochrophyta</taxon>
        <taxon>Pelagophyceae</taxon>
        <taxon>Pelagomonadales</taxon>
        <taxon>Pelagomonadaceae</taxon>
        <taxon>Pelagomonas</taxon>
    </lineage>
</organism>
<dbReference type="EMBL" id="HBIW01014808">
    <property type="protein sequence ID" value="CAE0697319.1"/>
    <property type="molecule type" value="Transcribed_RNA"/>
</dbReference>
<dbReference type="Gene3D" id="1.10.238.10">
    <property type="entry name" value="EF-hand"/>
    <property type="match status" value="1"/>
</dbReference>
<dbReference type="EMBL" id="CAKKNE010000003">
    <property type="protein sequence ID" value="CAH0370390.1"/>
    <property type="molecule type" value="Genomic_DNA"/>
</dbReference>
<feature type="signal peptide" evidence="2">
    <location>
        <begin position="1"/>
        <end position="15"/>
    </location>
</feature>
<protein>
    <recommendedName>
        <fullName evidence="3">EF-hand domain-containing protein</fullName>
    </recommendedName>
</protein>
<reference evidence="5" key="2">
    <citation type="submission" date="2021-11" db="EMBL/GenBank/DDBJ databases">
        <authorList>
            <consortium name="Genoscope - CEA"/>
            <person name="William W."/>
        </authorList>
    </citation>
    <scope>NUCLEOTIDE SEQUENCE</scope>
</reference>